<proteinExistence type="predicted"/>
<dbReference type="HOGENOM" id="CLU_798835_0_0_7"/>
<dbReference type="Gene3D" id="3.40.50.300">
    <property type="entry name" value="P-loop containing nucleotide triphosphate hydrolases"/>
    <property type="match status" value="1"/>
</dbReference>
<evidence type="ECO:0000313" key="2">
    <source>
        <dbReference type="Proteomes" id="UP000008633"/>
    </source>
</evidence>
<dbReference type="SUPFAM" id="SSF52540">
    <property type="entry name" value="P-loop containing nucleoside triphosphate hydrolases"/>
    <property type="match status" value="1"/>
</dbReference>
<reference evidence="1 2" key="1">
    <citation type="journal article" date="2011" name="Stand. Genomic Sci.">
        <title>Complete genome sequence of Nitratifractor salsuginis type strain (E9I37-1).</title>
        <authorList>
            <person name="Anderson I."/>
            <person name="Sikorski J."/>
            <person name="Zeytun A."/>
            <person name="Nolan M."/>
            <person name="Lapidus A."/>
            <person name="Lucas S."/>
            <person name="Hammon N."/>
            <person name="Deshpande S."/>
            <person name="Cheng J.F."/>
            <person name="Tapia R."/>
            <person name="Han C."/>
            <person name="Goodwin L."/>
            <person name="Pitluck S."/>
            <person name="Liolios K."/>
            <person name="Pagani I."/>
            <person name="Ivanova N."/>
            <person name="Huntemann M."/>
            <person name="Mavromatis K."/>
            <person name="Ovchinikova G."/>
            <person name="Pati A."/>
            <person name="Chen A."/>
            <person name="Palaniappan K."/>
            <person name="Land M."/>
            <person name="Hauser L."/>
            <person name="Brambilla E.M."/>
            <person name="Ngatchou-Djao O.D."/>
            <person name="Rohde M."/>
            <person name="Tindall B.J."/>
            <person name="Goker M."/>
            <person name="Detter J.C."/>
            <person name="Woyke T."/>
            <person name="Bristow J."/>
            <person name="Eisen J.A."/>
            <person name="Markowitz V."/>
            <person name="Hugenholtz P."/>
            <person name="Klenk H.P."/>
            <person name="Kyrpides N.C."/>
        </authorList>
    </citation>
    <scope>NUCLEOTIDE SEQUENCE [LARGE SCALE GENOMIC DNA]</scope>
    <source>
        <strain evidence="2">DSM 16511 / JCM 12458 / E9I37-1</strain>
    </source>
</reference>
<evidence type="ECO:0000313" key="1">
    <source>
        <dbReference type="EMBL" id="ADV46448.1"/>
    </source>
</evidence>
<protein>
    <submittedName>
        <fullName evidence="1">Uncharacterized protein</fullName>
    </submittedName>
</protein>
<dbReference type="Proteomes" id="UP000008633">
    <property type="component" value="Chromosome"/>
</dbReference>
<keyword evidence="2" id="KW-1185">Reference proteome</keyword>
<dbReference type="STRING" id="749222.Nitsa_1195"/>
<sequence>MTPKQIKELADKANRLRAEYSKLYELGDTHKAIGLEREYLNLRRRVIDEISSEVSRKRAVPLAEVKRRVRERPKKPRYATGIDVLDRELVPAKEYNGYNVGGFTLGNLIQIVGARGSGKSSIMMKIHGNISRREPVLWVDFEMGEARVVEKIEDFPHDEENLLYYNASREIDDIIDEIKMQYASGCRNVVIDSAMKIRAGRLQGYERASFVSDRLSELTSTLEINIFVINQLSQNSEHEGRAAIKHGNDAEYDADFIFFVAKLPKKDTSGKPMKDEIGAPVTDDSRRFLVCAKNRQDDRLFKVQITKADIFGGGAARASPRHEEVVFEPGDDGTLFESITRQREELE</sequence>
<gene>
    <name evidence="1" type="ordered locus">Nitsa_1195</name>
</gene>
<dbReference type="AlphaFoldDB" id="E6WYD6"/>
<dbReference type="RefSeq" id="WP_013554139.1">
    <property type="nucleotide sequence ID" value="NC_014935.1"/>
</dbReference>
<accession>E6WYD6</accession>
<dbReference type="EMBL" id="CP002452">
    <property type="protein sequence ID" value="ADV46448.1"/>
    <property type="molecule type" value="Genomic_DNA"/>
</dbReference>
<name>E6WYD6_NITSE</name>
<dbReference type="KEGG" id="nsa:Nitsa_1195"/>
<dbReference type="InterPro" id="IPR027417">
    <property type="entry name" value="P-loop_NTPase"/>
</dbReference>
<organism evidence="1 2">
    <name type="scientific">Nitratifractor salsuginis (strain DSM 16511 / JCM 12458 / E9I37-1)</name>
    <dbReference type="NCBI Taxonomy" id="749222"/>
    <lineage>
        <taxon>Bacteria</taxon>
        <taxon>Pseudomonadati</taxon>
        <taxon>Campylobacterota</taxon>
        <taxon>Epsilonproteobacteria</taxon>
        <taxon>Campylobacterales</taxon>
        <taxon>Sulfurovaceae</taxon>
        <taxon>Nitratifractor</taxon>
    </lineage>
</organism>
<reference evidence="2" key="2">
    <citation type="submission" date="2011-01" db="EMBL/GenBank/DDBJ databases">
        <title>The complete genome of Nitratifractor salsuginis DSM 16511.</title>
        <authorList>
            <consortium name="US DOE Joint Genome Institute (JGI-PGF)"/>
            <person name="Lucas S."/>
            <person name="Copeland A."/>
            <person name="Lapidus A."/>
            <person name="Bruce D."/>
            <person name="Goodwin L."/>
            <person name="Pitluck S."/>
            <person name="Kyrpides N."/>
            <person name="Mavromatis K."/>
            <person name="Ivanova N."/>
            <person name="Mikhailova N."/>
            <person name="Zeytun A."/>
            <person name="Detter J.C."/>
            <person name="Tapia R."/>
            <person name="Han C."/>
            <person name="Land M."/>
            <person name="Hauser L."/>
            <person name="Markowitz V."/>
            <person name="Cheng J.-F."/>
            <person name="Hugenholtz P."/>
            <person name="Woyke T."/>
            <person name="Wu D."/>
            <person name="Tindall B."/>
            <person name="Schuetze A."/>
            <person name="Brambilla E."/>
            <person name="Klenk H.-P."/>
            <person name="Eisen J.A."/>
        </authorList>
    </citation>
    <scope>NUCLEOTIDE SEQUENCE [LARGE SCALE GENOMIC DNA]</scope>
    <source>
        <strain evidence="2">DSM 16511 / JCM 12458 / E9I37-1</strain>
    </source>
</reference>
<dbReference type="eggNOG" id="COG0467">
    <property type="taxonomic scope" value="Bacteria"/>
</dbReference>